<reference evidence="9" key="2">
    <citation type="journal article" date="2021" name="PeerJ">
        <title>Extensive microbial diversity within the chicken gut microbiome revealed by metagenomics and culture.</title>
        <authorList>
            <person name="Gilroy R."/>
            <person name="Ravi A."/>
            <person name="Getino M."/>
            <person name="Pursley I."/>
            <person name="Horton D.L."/>
            <person name="Alikhan N.F."/>
            <person name="Baker D."/>
            <person name="Gharbi K."/>
            <person name="Hall N."/>
            <person name="Watson M."/>
            <person name="Adriaenssens E.M."/>
            <person name="Foster-Nyarko E."/>
            <person name="Jarju S."/>
            <person name="Secka A."/>
            <person name="Antonio M."/>
            <person name="Oren A."/>
            <person name="Chaudhuri R.R."/>
            <person name="La Ragione R."/>
            <person name="Hildebrand F."/>
            <person name="Pallen M.J."/>
        </authorList>
    </citation>
    <scope>NUCLEOTIDE SEQUENCE</scope>
    <source>
        <strain evidence="9">B1-8020</strain>
    </source>
</reference>
<dbReference type="InterPro" id="IPR005717">
    <property type="entry name" value="Ribosomal_uS7_bac/org-type"/>
</dbReference>
<evidence type="ECO:0000259" key="8">
    <source>
        <dbReference type="Pfam" id="PF00177"/>
    </source>
</evidence>
<keyword evidence="4 6" id="KW-0689">Ribosomal protein</keyword>
<dbReference type="InterPro" id="IPR036823">
    <property type="entry name" value="Ribosomal_uS7_dom_sf"/>
</dbReference>
<dbReference type="CDD" id="cd14869">
    <property type="entry name" value="uS7_Bacteria"/>
    <property type="match status" value="1"/>
</dbReference>
<evidence type="ECO:0000256" key="5">
    <source>
        <dbReference type="ARBA" id="ARBA00023274"/>
    </source>
</evidence>
<evidence type="ECO:0000313" key="10">
    <source>
        <dbReference type="Proteomes" id="UP000823604"/>
    </source>
</evidence>
<protein>
    <recommendedName>
        <fullName evidence="6">Small ribosomal subunit protein uS7</fullName>
    </recommendedName>
</protein>
<dbReference type="PIRSF" id="PIRSF002122">
    <property type="entry name" value="RPS7p_RPS7a_RPS5e_RPS7o"/>
    <property type="match status" value="1"/>
</dbReference>
<comment type="caution">
    <text evidence="9">The sequence shown here is derived from an EMBL/GenBank/DDBJ whole genome shotgun (WGS) entry which is preliminary data.</text>
</comment>
<dbReference type="SUPFAM" id="SSF47973">
    <property type="entry name" value="Ribosomal protein S7"/>
    <property type="match status" value="1"/>
</dbReference>
<dbReference type="InterPro" id="IPR000235">
    <property type="entry name" value="Ribosomal_uS7"/>
</dbReference>
<evidence type="ECO:0000256" key="3">
    <source>
        <dbReference type="ARBA" id="ARBA00022884"/>
    </source>
</evidence>
<comment type="subunit">
    <text evidence="6">Part of the 30S ribosomal subunit. Contacts proteins S9 and S11.</text>
</comment>
<dbReference type="InterPro" id="IPR023798">
    <property type="entry name" value="Ribosomal_uS7_dom"/>
</dbReference>
<evidence type="ECO:0000256" key="1">
    <source>
        <dbReference type="ARBA" id="ARBA00007151"/>
    </source>
</evidence>
<dbReference type="HAMAP" id="MF_00480_B">
    <property type="entry name" value="Ribosomal_uS7_B"/>
    <property type="match status" value="1"/>
</dbReference>
<name>A0A9D9NG73_9BACT</name>
<dbReference type="GO" id="GO:0015935">
    <property type="term" value="C:small ribosomal subunit"/>
    <property type="evidence" value="ECO:0007669"/>
    <property type="project" value="InterPro"/>
</dbReference>
<dbReference type="Proteomes" id="UP000823604">
    <property type="component" value="Unassembled WGS sequence"/>
</dbReference>
<keyword evidence="2 6" id="KW-0699">rRNA-binding</keyword>
<dbReference type="GO" id="GO:0019843">
    <property type="term" value="F:rRNA binding"/>
    <property type="evidence" value="ECO:0007669"/>
    <property type="project" value="UniProtKB-UniRule"/>
</dbReference>
<feature type="domain" description="Small ribosomal subunit protein uS7" evidence="8">
    <location>
        <begin position="1"/>
        <end position="151"/>
    </location>
</feature>
<dbReference type="NCBIfam" id="TIGR01029">
    <property type="entry name" value="rpsG_bact"/>
    <property type="match status" value="1"/>
</dbReference>
<accession>A0A9D9NG73</accession>
<dbReference type="InterPro" id="IPR020606">
    <property type="entry name" value="Ribosomal_uS7_CS"/>
</dbReference>
<evidence type="ECO:0000256" key="2">
    <source>
        <dbReference type="ARBA" id="ARBA00022730"/>
    </source>
</evidence>
<keyword evidence="5 6" id="KW-0687">Ribonucleoprotein</keyword>
<evidence type="ECO:0000256" key="4">
    <source>
        <dbReference type="ARBA" id="ARBA00022980"/>
    </source>
</evidence>
<keyword evidence="3 6" id="KW-0694">RNA-binding</keyword>
<evidence type="ECO:0000256" key="7">
    <source>
        <dbReference type="RuleBase" id="RU003619"/>
    </source>
</evidence>
<evidence type="ECO:0000256" key="6">
    <source>
        <dbReference type="HAMAP-Rule" id="MF_00480"/>
    </source>
</evidence>
<dbReference type="GO" id="GO:0003735">
    <property type="term" value="F:structural constituent of ribosome"/>
    <property type="evidence" value="ECO:0007669"/>
    <property type="project" value="InterPro"/>
</dbReference>
<sequence length="158" mass="18171">MRKSKPKKRILLPDPKFHDPEVTRFVNNLMLQGKKSIAYSIFYDAIDMVGEKMKDSDKAPLDIWRKALENVTPQVEVKSRRVGGANFQVPTEVRPERKVSLSMKNMILYARKRSGHSMSEKLAAEIIAAYNNEGGAFKRKEDMHKMAEANKAFAHFRF</sequence>
<dbReference type="PANTHER" id="PTHR11205">
    <property type="entry name" value="RIBOSOMAL PROTEIN S7"/>
    <property type="match status" value="1"/>
</dbReference>
<keyword evidence="6" id="KW-0820">tRNA-binding</keyword>
<dbReference type="PROSITE" id="PS00052">
    <property type="entry name" value="RIBOSOMAL_S7"/>
    <property type="match status" value="1"/>
</dbReference>
<gene>
    <name evidence="6 9" type="primary">rpsG</name>
    <name evidence="9" type="ORF">IAB81_01810</name>
</gene>
<dbReference type="GO" id="GO:0006412">
    <property type="term" value="P:translation"/>
    <property type="evidence" value="ECO:0007669"/>
    <property type="project" value="UniProtKB-UniRule"/>
</dbReference>
<organism evidence="9 10">
    <name type="scientific">Candidatus Merdivivens pullicola</name>
    <dbReference type="NCBI Taxonomy" id="2840872"/>
    <lineage>
        <taxon>Bacteria</taxon>
        <taxon>Pseudomonadati</taxon>
        <taxon>Bacteroidota</taxon>
        <taxon>Bacteroidia</taxon>
        <taxon>Bacteroidales</taxon>
        <taxon>Muribaculaceae</taxon>
        <taxon>Muribaculaceae incertae sedis</taxon>
        <taxon>Candidatus Merdivivens</taxon>
    </lineage>
</organism>
<dbReference type="AlphaFoldDB" id="A0A9D9NG73"/>
<comment type="similarity">
    <text evidence="1 6 7">Belongs to the universal ribosomal protein uS7 family.</text>
</comment>
<dbReference type="Pfam" id="PF00177">
    <property type="entry name" value="Ribosomal_S7"/>
    <property type="match status" value="1"/>
</dbReference>
<reference evidence="9" key="1">
    <citation type="submission" date="2020-10" db="EMBL/GenBank/DDBJ databases">
        <authorList>
            <person name="Gilroy R."/>
        </authorList>
    </citation>
    <scope>NUCLEOTIDE SEQUENCE</scope>
    <source>
        <strain evidence="9">B1-8020</strain>
    </source>
</reference>
<dbReference type="Gene3D" id="1.10.455.10">
    <property type="entry name" value="Ribosomal protein S7 domain"/>
    <property type="match status" value="1"/>
</dbReference>
<comment type="function">
    <text evidence="6">One of the primary rRNA binding proteins, it binds directly to 16S rRNA where it nucleates assembly of the head domain of the 30S subunit. Is located at the subunit interface close to the decoding center, probably blocks exit of the E-site tRNA.</text>
</comment>
<dbReference type="EMBL" id="JADIMA010000017">
    <property type="protein sequence ID" value="MBO8472352.1"/>
    <property type="molecule type" value="Genomic_DNA"/>
</dbReference>
<dbReference type="FunFam" id="1.10.455.10:FF:000001">
    <property type="entry name" value="30S ribosomal protein S7"/>
    <property type="match status" value="1"/>
</dbReference>
<proteinExistence type="inferred from homology"/>
<evidence type="ECO:0000313" key="9">
    <source>
        <dbReference type="EMBL" id="MBO8472352.1"/>
    </source>
</evidence>
<dbReference type="GO" id="GO:0000049">
    <property type="term" value="F:tRNA binding"/>
    <property type="evidence" value="ECO:0007669"/>
    <property type="project" value="UniProtKB-UniRule"/>
</dbReference>